<feature type="compositionally biased region" description="Basic residues" evidence="1">
    <location>
        <begin position="1"/>
        <end position="13"/>
    </location>
</feature>
<sequence>MWGEKGRKRKRERRAGYSPGTSFCARSRTGRASCSGRRGWGWAREGASRRGGSAVRCMEPRAPRTVGPETPIHTPLEGTRDMRCPGALEG</sequence>
<dbReference type="EMBL" id="BPLQ01002195">
    <property type="protein sequence ID" value="GIX89594.1"/>
    <property type="molecule type" value="Genomic_DNA"/>
</dbReference>
<feature type="region of interest" description="Disordered" evidence="1">
    <location>
        <begin position="1"/>
        <end position="90"/>
    </location>
</feature>
<dbReference type="Proteomes" id="UP001054837">
    <property type="component" value="Unassembled WGS sequence"/>
</dbReference>
<evidence type="ECO:0000256" key="1">
    <source>
        <dbReference type="SAM" id="MobiDB-lite"/>
    </source>
</evidence>
<comment type="caution">
    <text evidence="2">The sequence shown here is derived from an EMBL/GenBank/DDBJ whole genome shotgun (WGS) entry which is preliminary data.</text>
</comment>
<keyword evidence="3" id="KW-1185">Reference proteome</keyword>
<organism evidence="2 3">
    <name type="scientific">Caerostris darwini</name>
    <dbReference type="NCBI Taxonomy" id="1538125"/>
    <lineage>
        <taxon>Eukaryota</taxon>
        <taxon>Metazoa</taxon>
        <taxon>Ecdysozoa</taxon>
        <taxon>Arthropoda</taxon>
        <taxon>Chelicerata</taxon>
        <taxon>Arachnida</taxon>
        <taxon>Araneae</taxon>
        <taxon>Araneomorphae</taxon>
        <taxon>Entelegynae</taxon>
        <taxon>Araneoidea</taxon>
        <taxon>Araneidae</taxon>
        <taxon>Caerostris</taxon>
    </lineage>
</organism>
<name>A0AAV4P111_9ARAC</name>
<gene>
    <name evidence="2" type="ORF">CDAR_390251</name>
</gene>
<evidence type="ECO:0000313" key="2">
    <source>
        <dbReference type="EMBL" id="GIX89594.1"/>
    </source>
</evidence>
<feature type="compositionally biased region" description="Low complexity" evidence="1">
    <location>
        <begin position="35"/>
        <end position="56"/>
    </location>
</feature>
<proteinExistence type="predicted"/>
<evidence type="ECO:0000313" key="3">
    <source>
        <dbReference type="Proteomes" id="UP001054837"/>
    </source>
</evidence>
<dbReference type="AlphaFoldDB" id="A0AAV4P111"/>
<reference evidence="2 3" key="1">
    <citation type="submission" date="2021-06" db="EMBL/GenBank/DDBJ databases">
        <title>Caerostris darwini draft genome.</title>
        <authorList>
            <person name="Kono N."/>
            <person name="Arakawa K."/>
        </authorList>
    </citation>
    <scope>NUCLEOTIDE SEQUENCE [LARGE SCALE GENOMIC DNA]</scope>
</reference>
<protein>
    <submittedName>
        <fullName evidence="2">Uncharacterized protein</fullName>
    </submittedName>
</protein>
<accession>A0AAV4P111</accession>